<evidence type="ECO:0000256" key="1">
    <source>
        <dbReference type="ARBA" id="ARBA00000085"/>
    </source>
</evidence>
<evidence type="ECO:0000313" key="11">
    <source>
        <dbReference type="EMBL" id="GAA2087696.1"/>
    </source>
</evidence>
<dbReference type="EMBL" id="BAAAPE010000013">
    <property type="protein sequence ID" value="GAA2087696.1"/>
    <property type="molecule type" value="Genomic_DNA"/>
</dbReference>
<dbReference type="PANTHER" id="PTHR24421">
    <property type="entry name" value="NITRATE/NITRITE SENSOR PROTEIN NARX-RELATED"/>
    <property type="match status" value="1"/>
</dbReference>
<evidence type="ECO:0000256" key="9">
    <source>
        <dbReference type="SAM" id="Phobius"/>
    </source>
</evidence>
<comment type="catalytic activity">
    <reaction evidence="1">
        <text>ATP + protein L-histidine = ADP + protein N-phospho-L-histidine.</text>
        <dbReference type="EC" id="2.7.13.3"/>
    </reaction>
</comment>
<keyword evidence="4" id="KW-0808">Transferase</keyword>
<dbReference type="RefSeq" id="WP_344531600.1">
    <property type="nucleotide sequence ID" value="NZ_BAAAPE010000013.1"/>
</dbReference>
<evidence type="ECO:0000256" key="3">
    <source>
        <dbReference type="ARBA" id="ARBA00022553"/>
    </source>
</evidence>
<dbReference type="EC" id="2.7.13.3" evidence="2"/>
<comment type="caution">
    <text evidence="11">The sequence shown here is derived from an EMBL/GenBank/DDBJ whole genome shotgun (WGS) entry which is preliminary data.</text>
</comment>
<dbReference type="CDD" id="cd16917">
    <property type="entry name" value="HATPase_UhpB-NarQ-NarX-like"/>
    <property type="match status" value="1"/>
</dbReference>
<dbReference type="Gene3D" id="1.20.5.1930">
    <property type="match status" value="1"/>
</dbReference>
<sequence>MRPLLRWFKTALALVLGVLSAVGGVLFLLSAALCPPVRRRAPALAAVERRRIAGCYDAEVGPVSPSPHRALGFLTARLGPGLLGGLVLFAGVIGAGYGSLVLWGWFLLTIHDPLNVFWSACAGLFLLFLAVQGMYGVALLEVRIARRFYGPDDRAELVRRIGELAESRAGVVEAVHDERRRIERHLHDGVQQRLVALGLVLGRARRSGDPAKADALLGQAHEEAQRALDELREVAWRVYPATLDEGGLGAALETVAERAGIAGVPVRLSVGLTAEPPEAVRAMAYFVAAEAVTNAVKHSGASAVTLDVTQRDTPSGTLVTVRTRDDGRGGADPAGGGLTGLRRRVAALDGRFSVDSPVGGPTLITAELPCA</sequence>
<evidence type="ECO:0000256" key="7">
    <source>
        <dbReference type="ARBA" id="ARBA00022840"/>
    </source>
</evidence>
<evidence type="ECO:0000256" key="2">
    <source>
        <dbReference type="ARBA" id="ARBA00012438"/>
    </source>
</evidence>
<dbReference type="InterPro" id="IPR036890">
    <property type="entry name" value="HATPase_C_sf"/>
</dbReference>
<keyword evidence="5" id="KW-0547">Nucleotide-binding</keyword>
<keyword evidence="8" id="KW-0902">Two-component regulatory system</keyword>
<dbReference type="InterPro" id="IPR011712">
    <property type="entry name" value="Sig_transdc_His_kin_sub3_dim/P"/>
</dbReference>
<proteinExistence type="predicted"/>
<reference evidence="11 12" key="1">
    <citation type="journal article" date="2019" name="Int. J. Syst. Evol. Microbiol.">
        <title>The Global Catalogue of Microorganisms (GCM) 10K type strain sequencing project: providing services to taxonomists for standard genome sequencing and annotation.</title>
        <authorList>
            <consortium name="The Broad Institute Genomics Platform"/>
            <consortium name="The Broad Institute Genome Sequencing Center for Infectious Disease"/>
            <person name="Wu L."/>
            <person name="Ma J."/>
        </authorList>
    </citation>
    <scope>NUCLEOTIDE SEQUENCE [LARGE SCALE GENOMIC DNA]</scope>
    <source>
        <strain evidence="11 12">JCM 15478</strain>
    </source>
</reference>
<feature type="transmembrane region" description="Helical" evidence="9">
    <location>
        <begin position="12"/>
        <end position="34"/>
    </location>
</feature>
<name>A0ABN2WA72_9ACTN</name>
<feature type="transmembrane region" description="Helical" evidence="9">
    <location>
        <begin position="117"/>
        <end position="140"/>
    </location>
</feature>
<evidence type="ECO:0000256" key="4">
    <source>
        <dbReference type="ARBA" id="ARBA00022679"/>
    </source>
</evidence>
<gene>
    <name evidence="11" type="ORF">GCM10009801_50850</name>
</gene>
<keyword evidence="9" id="KW-1133">Transmembrane helix</keyword>
<dbReference type="GO" id="GO:0016301">
    <property type="term" value="F:kinase activity"/>
    <property type="evidence" value="ECO:0007669"/>
    <property type="project" value="UniProtKB-KW"/>
</dbReference>
<keyword evidence="7" id="KW-0067">ATP-binding</keyword>
<dbReference type="Gene3D" id="3.30.565.10">
    <property type="entry name" value="Histidine kinase-like ATPase, C-terminal domain"/>
    <property type="match status" value="1"/>
</dbReference>
<dbReference type="Pfam" id="PF07730">
    <property type="entry name" value="HisKA_3"/>
    <property type="match status" value="1"/>
</dbReference>
<evidence type="ECO:0000259" key="10">
    <source>
        <dbReference type="Pfam" id="PF07730"/>
    </source>
</evidence>
<dbReference type="PANTHER" id="PTHR24421:SF10">
    <property type="entry name" value="NITRATE_NITRITE SENSOR PROTEIN NARQ"/>
    <property type="match status" value="1"/>
</dbReference>
<evidence type="ECO:0000256" key="6">
    <source>
        <dbReference type="ARBA" id="ARBA00022777"/>
    </source>
</evidence>
<keyword evidence="12" id="KW-1185">Reference proteome</keyword>
<feature type="domain" description="Signal transduction histidine kinase subgroup 3 dimerisation and phosphoacceptor" evidence="10">
    <location>
        <begin position="178"/>
        <end position="242"/>
    </location>
</feature>
<keyword evidence="6 11" id="KW-0418">Kinase</keyword>
<organism evidence="11 12">
    <name type="scientific">Streptomyces albiaxialis</name>
    <dbReference type="NCBI Taxonomy" id="329523"/>
    <lineage>
        <taxon>Bacteria</taxon>
        <taxon>Bacillati</taxon>
        <taxon>Actinomycetota</taxon>
        <taxon>Actinomycetes</taxon>
        <taxon>Kitasatosporales</taxon>
        <taxon>Streptomycetaceae</taxon>
        <taxon>Streptomyces</taxon>
    </lineage>
</organism>
<accession>A0ABN2WA72</accession>
<keyword evidence="9" id="KW-0812">Transmembrane</keyword>
<protein>
    <recommendedName>
        <fullName evidence="2">histidine kinase</fullName>
        <ecNumber evidence="2">2.7.13.3</ecNumber>
    </recommendedName>
</protein>
<evidence type="ECO:0000256" key="8">
    <source>
        <dbReference type="ARBA" id="ARBA00023012"/>
    </source>
</evidence>
<evidence type="ECO:0000313" key="12">
    <source>
        <dbReference type="Proteomes" id="UP001500016"/>
    </source>
</evidence>
<feature type="transmembrane region" description="Helical" evidence="9">
    <location>
        <begin position="82"/>
        <end position="105"/>
    </location>
</feature>
<dbReference type="Proteomes" id="UP001500016">
    <property type="component" value="Unassembled WGS sequence"/>
</dbReference>
<dbReference type="InterPro" id="IPR050482">
    <property type="entry name" value="Sensor_HK_TwoCompSys"/>
</dbReference>
<evidence type="ECO:0000256" key="5">
    <source>
        <dbReference type="ARBA" id="ARBA00022741"/>
    </source>
</evidence>
<keyword evidence="3" id="KW-0597">Phosphoprotein</keyword>
<keyword evidence="9" id="KW-0472">Membrane</keyword>
<dbReference type="SUPFAM" id="SSF55874">
    <property type="entry name" value="ATPase domain of HSP90 chaperone/DNA topoisomerase II/histidine kinase"/>
    <property type="match status" value="1"/>
</dbReference>